<feature type="transmembrane region" description="Helical" evidence="8">
    <location>
        <begin position="206"/>
        <end position="227"/>
    </location>
</feature>
<dbReference type="Pfam" id="PF00230">
    <property type="entry name" value="MIP"/>
    <property type="match status" value="2"/>
</dbReference>
<reference evidence="9" key="1">
    <citation type="journal article" date="2020" name="Plant Biotechnol. J.">
        <title>The pomegranate (Punica granatum L.) draft genome dissects genetic divergence between soft- and hard-seeded cultivars.</title>
        <authorList>
            <person name="Luo X."/>
            <person name="Li H."/>
            <person name="Wu Z."/>
            <person name="Yao W."/>
            <person name="Zhao P."/>
            <person name="Cao D."/>
            <person name="Yu H."/>
            <person name="Li K."/>
            <person name="Poudel K."/>
            <person name="Zhao D."/>
            <person name="Zhang F."/>
            <person name="Xia X."/>
            <person name="Chen L."/>
            <person name="Wang Q."/>
            <person name="Jing D."/>
            <person name="Cao S."/>
        </authorList>
    </citation>
    <scope>NUCLEOTIDE SEQUENCE [LARGE SCALE GENOMIC DNA]</scope>
    <source>
        <strain evidence="9">cv. Tunisia</strain>
    </source>
</reference>
<dbReference type="PANTHER" id="PTHR45724:SF11">
    <property type="entry name" value="AQUAPORIN NIP5-1-RELATED"/>
    <property type="match status" value="1"/>
</dbReference>
<organism evidence="9 10">
    <name type="scientific">Punica granatum</name>
    <name type="common">Pomegranate</name>
    <dbReference type="NCBI Taxonomy" id="22663"/>
    <lineage>
        <taxon>Eukaryota</taxon>
        <taxon>Viridiplantae</taxon>
        <taxon>Streptophyta</taxon>
        <taxon>Embryophyta</taxon>
        <taxon>Tracheophyta</taxon>
        <taxon>Spermatophyta</taxon>
        <taxon>Magnoliopsida</taxon>
        <taxon>eudicotyledons</taxon>
        <taxon>Gunneridae</taxon>
        <taxon>Pentapetalae</taxon>
        <taxon>rosids</taxon>
        <taxon>malvids</taxon>
        <taxon>Myrtales</taxon>
        <taxon>Lythraceae</taxon>
        <taxon>Punica</taxon>
    </lineage>
</organism>
<evidence type="ECO:0000256" key="3">
    <source>
        <dbReference type="ARBA" id="ARBA00022692"/>
    </source>
</evidence>
<protein>
    <submittedName>
        <fullName evidence="10">Probable aquaporin NIP5-1 isoform X2</fullName>
    </submittedName>
</protein>
<accession>A0A6P8C1N1</accession>
<reference evidence="10" key="2">
    <citation type="submission" date="2025-08" db="UniProtKB">
        <authorList>
            <consortium name="RefSeq"/>
        </authorList>
    </citation>
    <scope>IDENTIFICATION</scope>
    <source>
        <tissue evidence="10">Leaf</tissue>
    </source>
</reference>
<dbReference type="SUPFAM" id="SSF81338">
    <property type="entry name" value="Aquaporin-like"/>
    <property type="match status" value="1"/>
</dbReference>
<evidence type="ECO:0000256" key="5">
    <source>
        <dbReference type="ARBA" id="ARBA00023136"/>
    </source>
</evidence>
<evidence type="ECO:0000256" key="4">
    <source>
        <dbReference type="ARBA" id="ARBA00022989"/>
    </source>
</evidence>
<dbReference type="PROSITE" id="PS00221">
    <property type="entry name" value="MIP"/>
    <property type="match status" value="1"/>
</dbReference>
<keyword evidence="3 6" id="KW-0812">Transmembrane</keyword>
<feature type="transmembrane region" description="Helical" evidence="8">
    <location>
        <begin position="109"/>
        <end position="134"/>
    </location>
</feature>
<evidence type="ECO:0000256" key="1">
    <source>
        <dbReference type="ARBA" id="ARBA00004141"/>
    </source>
</evidence>
<evidence type="ECO:0000256" key="6">
    <source>
        <dbReference type="RuleBase" id="RU000477"/>
    </source>
</evidence>
<keyword evidence="2 6" id="KW-0813">Transport</keyword>
<dbReference type="AlphaFoldDB" id="A0A6P8C1N1"/>
<evidence type="ECO:0000256" key="2">
    <source>
        <dbReference type="ARBA" id="ARBA00022448"/>
    </source>
</evidence>
<proteinExistence type="inferred from homology"/>
<dbReference type="PRINTS" id="PR00783">
    <property type="entry name" value="MINTRINSICP"/>
</dbReference>
<dbReference type="GeneID" id="116192187"/>
<dbReference type="PANTHER" id="PTHR45724">
    <property type="entry name" value="AQUAPORIN NIP2-1"/>
    <property type="match status" value="1"/>
</dbReference>
<dbReference type="InterPro" id="IPR000425">
    <property type="entry name" value="MIP"/>
</dbReference>
<sequence>MSESRTPRAPESPTAASAPATPGTPAPLFPSMRIDSLSYDRKSMPRCKCLPVYAPTWGEPHTCFTDFPTPDIALTRKLGAEFVGTFILIFAATAGPIVNQKYTNSETLIGNAACAGLAAMIIILSTGHISGAHLNPSLTIAFATFRHFPWVQVPAYIVAQVGELAGIAVGATVLLNILVAGPSSGGSMNPVRTLGPAVAAGNYRALWIYLLAPTLGALAGAGAYTIVKLQDDDAEPPRQVRSFRR</sequence>
<dbReference type="Proteomes" id="UP000515151">
    <property type="component" value="Chromosome 1"/>
</dbReference>
<evidence type="ECO:0000256" key="8">
    <source>
        <dbReference type="SAM" id="Phobius"/>
    </source>
</evidence>
<dbReference type="InterPro" id="IPR023271">
    <property type="entry name" value="Aquaporin-like"/>
</dbReference>
<evidence type="ECO:0000313" key="10">
    <source>
        <dbReference type="RefSeq" id="XP_031376515.1"/>
    </source>
</evidence>
<evidence type="ECO:0000313" key="9">
    <source>
        <dbReference type="Proteomes" id="UP000515151"/>
    </source>
</evidence>
<name>A0A6P8C1N1_PUNGR</name>
<feature type="compositionally biased region" description="Low complexity" evidence="7">
    <location>
        <begin position="9"/>
        <end position="21"/>
    </location>
</feature>
<keyword evidence="4 8" id="KW-1133">Transmembrane helix</keyword>
<feature type="transmembrane region" description="Helical" evidence="8">
    <location>
        <begin position="78"/>
        <end position="97"/>
    </location>
</feature>
<dbReference type="InterPro" id="IPR034294">
    <property type="entry name" value="Aquaporin_transptr"/>
</dbReference>
<feature type="region of interest" description="Disordered" evidence="7">
    <location>
        <begin position="1"/>
        <end position="29"/>
    </location>
</feature>
<comment type="subcellular location">
    <subcellularLocation>
        <location evidence="1">Membrane</location>
        <topology evidence="1">Multi-pass membrane protein</topology>
    </subcellularLocation>
</comment>
<evidence type="ECO:0000256" key="7">
    <source>
        <dbReference type="SAM" id="MobiDB-lite"/>
    </source>
</evidence>
<dbReference type="GO" id="GO:0015267">
    <property type="term" value="F:channel activity"/>
    <property type="evidence" value="ECO:0007669"/>
    <property type="project" value="InterPro"/>
</dbReference>
<dbReference type="GO" id="GO:0016020">
    <property type="term" value="C:membrane"/>
    <property type="evidence" value="ECO:0007669"/>
    <property type="project" value="UniProtKB-SubCell"/>
</dbReference>
<keyword evidence="9" id="KW-1185">Reference proteome</keyword>
<dbReference type="RefSeq" id="XP_031376515.1">
    <property type="nucleotide sequence ID" value="XM_031520655.1"/>
</dbReference>
<feature type="transmembrane region" description="Helical" evidence="8">
    <location>
        <begin position="155"/>
        <end position="179"/>
    </location>
</feature>
<comment type="similarity">
    <text evidence="6">Belongs to the MIP/aquaporin (TC 1.A.8) family.</text>
</comment>
<gene>
    <name evidence="10" type="primary">LOC116192187</name>
</gene>
<keyword evidence="5 8" id="KW-0472">Membrane</keyword>
<dbReference type="Gene3D" id="1.20.1080.10">
    <property type="entry name" value="Glycerol uptake facilitator protein"/>
    <property type="match status" value="2"/>
</dbReference>
<dbReference type="InterPro" id="IPR022357">
    <property type="entry name" value="MIP_CS"/>
</dbReference>